<evidence type="ECO:0000313" key="12">
    <source>
        <dbReference type="Proteomes" id="UP000694546"/>
    </source>
</evidence>
<name>A0A8C5FXW4_GADMO</name>
<organism evidence="11 12">
    <name type="scientific">Gadus morhua</name>
    <name type="common">Atlantic cod</name>
    <dbReference type="NCBI Taxonomy" id="8049"/>
    <lineage>
        <taxon>Eukaryota</taxon>
        <taxon>Metazoa</taxon>
        <taxon>Chordata</taxon>
        <taxon>Craniata</taxon>
        <taxon>Vertebrata</taxon>
        <taxon>Euteleostomi</taxon>
        <taxon>Actinopterygii</taxon>
        <taxon>Neopterygii</taxon>
        <taxon>Teleostei</taxon>
        <taxon>Neoteleostei</taxon>
        <taxon>Acanthomorphata</taxon>
        <taxon>Zeiogadaria</taxon>
        <taxon>Gadariae</taxon>
        <taxon>Gadiformes</taxon>
        <taxon>Gadoidei</taxon>
        <taxon>Gadidae</taxon>
        <taxon>Gadus</taxon>
    </lineage>
</organism>
<feature type="signal peptide" evidence="10">
    <location>
        <begin position="1"/>
        <end position="16"/>
    </location>
</feature>
<evidence type="ECO:0000256" key="1">
    <source>
        <dbReference type="ARBA" id="ARBA00004479"/>
    </source>
</evidence>
<proteinExistence type="predicted"/>
<keyword evidence="4" id="KW-0130">Cell adhesion</keyword>
<sequence length="134" mass="13630">MCVCACMCVCVCVCLCVCVCVQLGVSGVESSSSGPGASVFVGVLLTGLLVAAGLIGGYCFKNRRTPGDKGTRLAEEAYPVDVENQGNTLVSVAPLNPPPETQEPNGEAPEEVKVDPPPPTNGTSTAAKTADTEL</sequence>
<dbReference type="OMA" id="PYQADED"/>
<reference evidence="11" key="3">
    <citation type="submission" date="2025-09" db="UniProtKB">
        <authorList>
            <consortium name="Ensembl"/>
        </authorList>
    </citation>
    <scope>IDENTIFICATION</scope>
</reference>
<evidence type="ECO:0000256" key="2">
    <source>
        <dbReference type="ARBA" id="ARBA00022692"/>
    </source>
</evidence>
<evidence type="ECO:0000256" key="6">
    <source>
        <dbReference type="ARBA" id="ARBA00023136"/>
    </source>
</evidence>
<dbReference type="PANTHER" id="PTHR16677">
    <property type="entry name" value="HEMATOPOIETIC PROGENITOR CELL ANTIGEN CD34"/>
    <property type="match status" value="1"/>
</dbReference>
<evidence type="ECO:0000256" key="4">
    <source>
        <dbReference type="ARBA" id="ARBA00022889"/>
    </source>
</evidence>
<keyword evidence="7" id="KW-0325">Glycoprotein</keyword>
<dbReference type="AlphaFoldDB" id="A0A8C5FXW4"/>
<evidence type="ECO:0000256" key="7">
    <source>
        <dbReference type="ARBA" id="ARBA00023180"/>
    </source>
</evidence>
<evidence type="ECO:0000256" key="3">
    <source>
        <dbReference type="ARBA" id="ARBA00022729"/>
    </source>
</evidence>
<dbReference type="GeneTree" id="ENSGT00390000008414"/>
<accession>A0A8C5FXW4</accession>
<comment type="subcellular location">
    <subcellularLocation>
        <location evidence="1">Membrane</location>
        <topology evidence="1">Single-pass type I membrane protein</topology>
    </subcellularLocation>
</comment>
<dbReference type="Pfam" id="PF06365">
    <property type="entry name" value="CD34_antigen"/>
    <property type="match status" value="1"/>
</dbReference>
<evidence type="ECO:0000313" key="11">
    <source>
        <dbReference type="Ensembl" id="ENSGMOP00000069128.1"/>
    </source>
</evidence>
<reference evidence="11" key="1">
    <citation type="submission" date="2019-07" db="EMBL/GenBank/DDBJ databases">
        <authorList>
            <consortium name="Wellcome Sanger Institute Data Sharing"/>
        </authorList>
    </citation>
    <scope>NUCLEOTIDE SEQUENCE [LARGE SCALE GENOMIC DNA]</scope>
</reference>
<dbReference type="InterPro" id="IPR008083">
    <property type="entry name" value="CD34"/>
</dbReference>
<dbReference type="InterPro" id="IPR013836">
    <property type="entry name" value="CD34/Podocalyxin"/>
</dbReference>
<dbReference type="GO" id="GO:0005886">
    <property type="term" value="C:plasma membrane"/>
    <property type="evidence" value="ECO:0007669"/>
    <property type="project" value="UniProtKB-ARBA"/>
</dbReference>
<dbReference type="Ensembl" id="ENSGMOT00000026842.1">
    <property type="protein sequence ID" value="ENSGMOP00000069128.1"/>
    <property type="gene ID" value="ENSGMOG00000031949.1"/>
</dbReference>
<feature type="transmembrane region" description="Helical" evidence="9">
    <location>
        <begin position="40"/>
        <end position="60"/>
    </location>
</feature>
<protein>
    <submittedName>
        <fullName evidence="11">Uncharacterized protein</fullName>
    </submittedName>
</protein>
<dbReference type="GO" id="GO:0007155">
    <property type="term" value="P:cell adhesion"/>
    <property type="evidence" value="ECO:0007669"/>
    <property type="project" value="UniProtKB-KW"/>
</dbReference>
<dbReference type="Proteomes" id="UP000694546">
    <property type="component" value="Chromosome 1"/>
</dbReference>
<evidence type="ECO:0000256" key="9">
    <source>
        <dbReference type="SAM" id="Phobius"/>
    </source>
</evidence>
<keyword evidence="6 9" id="KW-0472">Membrane</keyword>
<keyword evidence="3 10" id="KW-0732">Signal</keyword>
<reference evidence="11" key="2">
    <citation type="submission" date="2025-08" db="UniProtKB">
        <authorList>
            <consortium name="Ensembl"/>
        </authorList>
    </citation>
    <scope>IDENTIFICATION</scope>
</reference>
<evidence type="ECO:0000256" key="5">
    <source>
        <dbReference type="ARBA" id="ARBA00022989"/>
    </source>
</evidence>
<feature type="chain" id="PRO_5034158948" evidence="10">
    <location>
        <begin position="17"/>
        <end position="134"/>
    </location>
</feature>
<feature type="region of interest" description="Disordered" evidence="8">
    <location>
        <begin position="81"/>
        <end position="134"/>
    </location>
</feature>
<keyword evidence="2 9" id="KW-0812">Transmembrane</keyword>
<evidence type="ECO:0000256" key="10">
    <source>
        <dbReference type="SAM" id="SignalP"/>
    </source>
</evidence>
<evidence type="ECO:0000256" key="8">
    <source>
        <dbReference type="SAM" id="MobiDB-lite"/>
    </source>
</evidence>
<dbReference type="PANTHER" id="PTHR16677:SF1">
    <property type="entry name" value="HEMATOPOIETIC PROGENITOR CELL ANTIGEN CD34"/>
    <property type="match status" value="1"/>
</dbReference>
<keyword evidence="5 9" id="KW-1133">Transmembrane helix</keyword>
<keyword evidence="12" id="KW-1185">Reference proteome</keyword>